<evidence type="ECO:0000256" key="1">
    <source>
        <dbReference type="ARBA" id="ARBA00022729"/>
    </source>
</evidence>
<dbReference type="SUPFAM" id="SSF51445">
    <property type="entry name" value="(Trans)glycosidases"/>
    <property type="match status" value="1"/>
</dbReference>
<dbReference type="Gene3D" id="3.40.50.880">
    <property type="match status" value="1"/>
</dbReference>
<accession>A0A9P1KEF3</accession>
<feature type="domain" description="Glycosyl hydrolase-like 10" evidence="3">
    <location>
        <begin position="438"/>
        <end position="715"/>
    </location>
</feature>
<dbReference type="Pfam" id="PF02638">
    <property type="entry name" value="GHL10"/>
    <property type="match status" value="1"/>
</dbReference>
<dbReference type="SUPFAM" id="SSF52317">
    <property type="entry name" value="Class I glutamine amidotransferase-like"/>
    <property type="match status" value="1"/>
</dbReference>
<name>A0A9P1KEF3_9CYAN</name>
<dbReference type="Proteomes" id="UP000032946">
    <property type="component" value="Chromosome"/>
</dbReference>
<gene>
    <name evidence="4" type="ORF">ARTHRO_20119</name>
</gene>
<dbReference type="InterPro" id="IPR017853">
    <property type="entry name" value="GH"/>
</dbReference>
<evidence type="ECO:0000313" key="5">
    <source>
        <dbReference type="Proteomes" id="UP000032946"/>
    </source>
</evidence>
<feature type="compositionally biased region" description="Polar residues" evidence="2">
    <location>
        <begin position="231"/>
        <end position="279"/>
    </location>
</feature>
<dbReference type="PANTHER" id="PTHR43405:SF1">
    <property type="entry name" value="GLYCOSYL HYDROLASE DIGH"/>
    <property type="match status" value="1"/>
</dbReference>
<evidence type="ECO:0000313" key="4">
    <source>
        <dbReference type="EMBL" id="CDM94585.1"/>
    </source>
</evidence>
<protein>
    <recommendedName>
        <fullName evidence="3">Glycosyl hydrolase-like 10 domain-containing protein</fullName>
    </recommendedName>
</protein>
<dbReference type="CDD" id="cd03143">
    <property type="entry name" value="A4_beta-galactosidase_middle_domain"/>
    <property type="match status" value="1"/>
</dbReference>
<evidence type="ECO:0000259" key="3">
    <source>
        <dbReference type="Pfam" id="PF02638"/>
    </source>
</evidence>
<dbReference type="PANTHER" id="PTHR43405">
    <property type="entry name" value="GLYCOSYL HYDROLASE DIGH"/>
    <property type="match status" value="1"/>
</dbReference>
<feature type="region of interest" description="Disordered" evidence="2">
    <location>
        <begin position="230"/>
        <end position="298"/>
    </location>
</feature>
<evidence type="ECO:0000256" key="2">
    <source>
        <dbReference type="SAM" id="MobiDB-lite"/>
    </source>
</evidence>
<reference evidence="4 5" key="1">
    <citation type="submission" date="2014-02" db="EMBL/GenBank/DDBJ databases">
        <authorList>
            <person name="Genoscope - CEA"/>
        </authorList>
    </citation>
    <scope>NUCLEOTIDE SEQUENCE [LARGE SCALE GENOMIC DNA]</scope>
    <source>
        <strain evidence="4 5">PCC 8005</strain>
    </source>
</reference>
<keyword evidence="1" id="KW-0732">Signal</keyword>
<dbReference type="Gene3D" id="3.20.20.80">
    <property type="entry name" value="Glycosidases"/>
    <property type="match status" value="1"/>
</dbReference>
<dbReference type="EMBL" id="FO818640">
    <property type="protein sequence ID" value="CDM94585.1"/>
    <property type="molecule type" value="Genomic_DNA"/>
</dbReference>
<dbReference type="InterPro" id="IPR052177">
    <property type="entry name" value="Divisome_Glycosyl_Hydrolase"/>
</dbReference>
<dbReference type="InterPro" id="IPR003790">
    <property type="entry name" value="GHL10"/>
</dbReference>
<keyword evidence="5" id="KW-1185">Reference proteome</keyword>
<dbReference type="AlphaFoldDB" id="A0A9P1KEF3"/>
<dbReference type="RefSeq" id="WP_008050129.1">
    <property type="nucleotide sequence ID" value="NZ_FO818640.1"/>
</dbReference>
<sequence length="910" mass="100982">MASSRKYPLTAILTGIIINLSAWFPGPVKAETILGVVRSPLPTADWNSVESRLQSSRINYQTIDIDNLNSAEALRGLRVLFLPNVEVMTTDQIRILEQWVQQGGRLIASGTVGNRSTPLARERLRTLIGSYWAFPLSNPATPISQSDRCQDQICRNITEWAATVNTSGTVAGGVLIPATQESYTAGVWQGSSASAAAIATTQAIYLGWHWGRGESPEVDTAWLQAAINRDTGASSPPQSSVARQNHTIQTPPQQSNTASQTTIQTPPQRSNTGSQTTIQTPPPANRVSNPNLASVNPRPSLLQLFTDPSEQSAPAGLEVKPGNDPIDNTTAILMREELENLLGRFENAVIASASGSTPINLQIASAEPKNPVTTIARHATSSIPSRTQNAIALAQQAIKQFPELVAAQNWVAARRLWLDARQKLWENYPTDGERSGAEIRAVWLDRGTIVAARGEAGLAQIFDRLADAGINTVFFETVNAGYTIYPSRVAPSQNPLTVGWDPLAAAVKLAKARGMELHAWVWVFAIANQRHNALLRQPDSYLGPVLSAYPEWANLDNQGRTWHENDRKAYLDPANREVRSYLLRLVGEIAHNYQVDGIHLDYIRYPFQDANRNFNFGYGTASRTQFRDLTGVDPISLTPRDGALWQQWTQFRSDQVTSFVRDVRQLLSTNYPNVILSAAVFPHPETERIAKIQQHWEVWARQGYLDLLVPMTYSLDTNRLQRITQPLTGPQQLGLTLIAPSVKLLDIPNVVAIDQIQALRDLPSGGYSIFAVETIDSNLQGFLRRTQNNGGNQSAIIPYRQPLQAASDRYLALKREWSFLLANDQLWIRESQLNSFRNQAEVLAQALQNLAESPNPQALSRAQRELATFQSQFNGYMTLHAREKPYQVQSWQNRLASLDMLLRYGAHRLN</sequence>
<proteinExistence type="predicted"/>
<organism evidence="4 5">
    <name type="scientific">Limnospira indica PCC 8005</name>
    <dbReference type="NCBI Taxonomy" id="376219"/>
    <lineage>
        <taxon>Bacteria</taxon>
        <taxon>Bacillati</taxon>
        <taxon>Cyanobacteriota</taxon>
        <taxon>Cyanophyceae</taxon>
        <taxon>Oscillatoriophycideae</taxon>
        <taxon>Oscillatoriales</taxon>
        <taxon>Sirenicapillariaceae</taxon>
        <taxon>Limnospira</taxon>
    </lineage>
</organism>
<dbReference type="InterPro" id="IPR029062">
    <property type="entry name" value="Class_I_gatase-like"/>
</dbReference>